<evidence type="ECO:0000313" key="3">
    <source>
        <dbReference type="Proteomes" id="UP000002318"/>
    </source>
</evidence>
<evidence type="ECO:0000256" key="1">
    <source>
        <dbReference type="SAM" id="MobiDB-lite"/>
    </source>
</evidence>
<feature type="compositionally biased region" description="Polar residues" evidence="1">
    <location>
        <begin position="21"/>
        <end position="32"/>
    </location>
</feature>
<dbReference type="KEGG" id="ssm:Spirs_1087"/>
<organism evidence="2 3">
    <name type="scientific">Sediminispirochaeta smaragdinae (strain DSM 11293 / JCM 15392 / SEBR 4228)</name>
    <name type="common">Spirochaeta smaragdinae</name>
    <dbReference type="NCBI Taxonomy" id="573413"/>
    <lineage>
        <taxon>Bacteria</taxon>
        <taxon>Pseudomonadati</taxon>
        <taxon>Spirochaetota</taxon>
        <taxon>Spirochaetia</taxon>
        <taxon>Spirochaetales</taxon>
        <taxon>Spirochaetaceae</taxon>
        <taxon>Sediminispirochaeta</taxon>
    </lineage>
</organism>
<feature type="region of interest" description="Disordered" evidence="1">
    <location>
        <begin position="47"/>
        <end position="82"/>
    </location>
</feature>
<dbReference type="OrthoDB" id="8858565at2"/>
<sequence length="82" mass="8845">MSNTNDRMVYRRANGDWVNKKNGSSRASSVHDTQAGAIDAARANLIHQGGGELTTKGRNGRIRSKDTIGGGNDPCPPRDKEH</sequence>
<dbReference type="Pfam" id="PF09954">
    <property type="entry name" value="DUF2188"/>
    <property type="match status" value="1"/>
</dbReference>
<dbReference type="Proteomes" id="UP000002318">
    <property type="component" value="Chromosome"/>
</dbReference>
<keyword evidence="3" id="KW-1185">Reference proteome</keyword>
<accession>E1R0X0</accession>
<proteinExistence type="predicted"/>
<dbReference type="EMBL" id="CP002116">
    <property type="protein sequence ID" value="ADK80219.1"/>
    <property type="molecule type" value="Genomic_DNA"/>
</dbReference>
<name>E1R0X0_SEDSS</name>
<dbReference type="HOGENOM" id="CLU_179056_2_0_12"/>
<evidence type="ECO:0000313" key="2">
    <source>
        <dbReference type="EMBL" id="ADK80219.1"/>
    </source>
</evidence>
<reference evidence="2 3" key="1">
    <citation type="journal article" date="2010" name="Stand. Genomic Sci.">
        <title>Complete genome sequence of Spirochaeta smaragdinae type strain (SEBR 4228).</title>
        <authorList>
            <person name="Mavromatis K."/>
            <person name="Yasawong M."/>
            <person name="Chertkov O."/>
            <person name="Lapidus A."/>
            <person name="Lucas S."/>
            <person name="Nolan M."/>
            <person name="Del Rio T.G."/>
            <person name="Tice H."/>
            <person name="Cheng J.F."/>
            <person name="Pitluck S."/>
            <person name="Liolios K."/>
            <person name="Ivanova N."/>
            <person name="Tapia R."/>
            <person name="Han C."/>
            <person name="Bruce D."/>
            <person name="Goodwin L."/>
            <person name="Pati A."/>
            <person name="Chen A."/>
            <person name="Palaniappan K."/>
            <person name="Land M."/>
            <person name="Hauser L."/>
            <person name="Chang Y.J."/>
            <person name="Jeffries C.D."/>
            <person name="Detter J.C."/>
            <person name="Rohde M."/>
            <person name="Brambilla E."/>
            <person name="Spring S."/>
            <person name="Goker M."/>
            <person name="Sikorski J."/>
            <person name="Woyke T."/>
            <person name="Bristow J."/>
            <person name="Eisen J.A."/>
            <person name="Markowitz V."/>
            <person name="Hugenholtz P."/>
            <person name="Klenk H.P."/>
            <person name="Kyrpides N.C."/>
        </authorList>
    </citation>
    <scope>NUCLEOTIDE SEQUENCE [LARGE SCALE GENOMIC DNA]</scope>
    <source>
        <strain evidence="3">DSM 11293 / JCM 15392 / SEBR 4228</strain>
    </source>
</reference>
<dbReference type="RefSeq" id="WP_013253683.1">
    <property type="nucleotide sequence ID" value="NC_014364.1"/>
</dbReference>
<protein>
    <recommendedName>
        <fullName evidence="4">DUF2188 domain-containing protein</fullName>
    </recommendedName>
</protein>
<feature type="region of interest" description="Disordered" evidence="1">
    <location>
        <begin position="1"/>
        <end position="33"/>
    </location>
</feature>
<dbReference type="AlphaFoldDB" id="E1R0X0"/>
<dbReference type="InterPro" id="IPR018691">
    <property type="entry name" value="DUF2188"/>
</dbReference>
<gene>
    <name evidence="2" type="ordered locus">Spirs_1087</name>
</gene>
<evidence type="ECO:0008006" key="4">
    <source>
        <dbReference type="Google" id="ProtNLM"/>
    </source>
</evidence>
<dbReference type="STRING" id="573413.Spirs_1087"/>